<keyword evidence="4" id="KW-1185">Reference proteome</keyword>
<dbReference type="Proteomes" id="UP000241762">
    <property type="component" value="Chromosome"/>
</dbReference>
<protein>
    <submittedName>
        <fullName evidence="3">Uncharacterized protein</fullName>
    </submittedName>
</protein>
<name>A0A2P1P7H4_9RICK</name>
<dbReference type="OrthoDB" id="9793723at2"/>
<dbReference type="KEGG" id="ptc:phytr_2650"/>
<dbReference type="EMBL" id="CP027845">
    <property type="protein sequence ID" value="AVP87221.1"/>
    <property type="molecule type" value="Genomic_DNA"/>
</dbReference>
<keyword evidence="2" id="KW-0808">Transferase</keyword>
<organism evidence="3 4">
    <name type="scientific">Candidatus Phycorickettsia trachydisci</name>
    <dbReference type="NCBI Taxonomy" id="2115978"/>
    <lineage>
        <taxon>Bacteria</taxon>
        <taxon>Pseudomonadati</taxon>
        <taxon>Pseudomonadota</taxon>
        <taxon>Alphaproteobacteria</taxon>
        <taxon>Rickettsiales</taxon>
        <taxon>Rickettsiaceae</taxon>
        <taxon>Candidatus Phycorickettsia</taxon>
    </lineage>
</organism>
<dbReference type="Gene3D" id="3.40.50.150">
    <property type="entry name" value="Vaccinia Virus protein VP39"/>
    <property type="match status" value="1"/>
</dbReference>
<dbReference type="AlphaFoldDB" id="A0A2P1P7H4"/>
<dbReference type="SUPFAM" id="SSF53335">
    <property type="entry name" value="S-adenosyl-L-methionine-dependent methyltransferases"/>
    <property type="match status" value="1"/>
</dbReference>
<evidence type="ECO:0000313" key="4">
    <source>
        <dbReference type="Proteomes" id="UP000241762"/>
    </source>
</evidence>
<dbReference type="GO" id="GO:0032259">
    <property type="term" value="P:methylation"/>
    <property type="evidence" value="ECO:0007669"/>
    <property type="project" value="UniProtKB-KW"/>
</dbReference>
<reference evidence="3 4" key="1">
    <citation type="submission" date="2018-03" db="EMBL/GenBank/DDBJ databases">
        <title>A gene transfer event suggests a long-term partnership between eustigmatophyte algae and a novel lineage of endosymbiotic bacteria.</title>
        <authorList>
            <person name="Yurchenko T."/>
            <person name="Sevcikova T."/>
            <person name="Pribyl P."/>
            <person name="El Karkouri K."/>
            <person name="Klimes V."/>
            <person name="Amaral R."/>
            <person name="Zbrankova V."/>
            <person name="Kim E."/>
            <person name="Raoult D."/>
            <person name="Santos L.M.A."/>
            <person name="Elias M."/>
        </authorList>
    </citation>
    <scope>NUCLEOTIDE SEQUENCE [LARGE SCALE GENOMIC DNA]</scope>
    <source>
        <strain evidence="3">CCALA 838</strain>
    </source>
</reference>
<dbReference type="Pfam" id="PF13489">
    <property type="entry name" value="Methyltransf_23"/>
    <property type="match status" value="1"/>
</dbReference>
<dbReference type="PANTHER" id="PTHR13090:SF1">
    <property type="entry name" value="ARGININE-HYDROXYLASE NDUFAF5, MITOCHONDRIAL"/>
    <property type="match status" value="1"/>
</dbReference>
<evidence type="ECO:0000256" key="2">
    <source>
        <dbReference type="ARBA" id="ARBA00022679"/>
    </source>
</evidence>
<accession>A0A2P1P7H4</accession>
<evidence type="ECO:0000313" key="3">
    <source>
        <dbReference type="EMBL" id="AVP87221.1"/>
    </source>
</evidence>
<dbReference type="GO" id="GO:0008168">
    <property type="term" value="F:methyltransferase activity"/>
    <property type="evidence" value="ECO:0007669"/>
    <property type="project" value="UniProtKB-KW"/>
</dbReference>
<sequence>MRLIFDKIKVKLDRDKAANFAGNNFLREHAAKIILNWLEMFEIKSGKILELGAFTGHLSRHLEGFDLTVSDISEEALKINPCKNQIIGDEEDLEFDGYDVILSSLNLHWINFVQDFLAKVYKALKPSGRFIANFIGEDSLKSLRSELTKLEIQTNSLSMPHVSPFITKQDITSLMQMAGFKDIITDSGLLEVTYPKILSAMKDLKKMGESNKIISSMGQGLALKVYKELLKDNAKFTTEFTIITVHGKKV</sequence>
<dbReference type="CDD" id="cd02440">
    <property type="entry name" value="AdoMet_MTases"/>
    <property type="match status" value="1"/>
</dbReference>
<dbReference type="InterPro" id="IPR029063">
    <property type="entry name" value="SAM-dependent_MTases_sf"/>
</dbReference>
<evidence type="ECO:0000256" key="1">
    <source>
        <dbReference type="ARBA" id="ARBA00022603"/>
    </source>
</evidence>
<proteinExistence type="predicted"/>
<keyword evidence="1" id="KW-0489">Methyltransferase</keyword>
<dbReference type="PANTHER" id="PTHR13090">
    <property type="entry name" value="ARGININE-HYDROXYLASE NDUFAF5, MITOCHONDRIAL"/>
    <property type="match status" value="1"/>
</dbReference>
<gene>
    <name evidence="3" type="ORF">phytr_2650</name>
</gene>
<dbReference type="InterPro" id="IPR050602">
    <property type="entry name" value="Malonyl-ACP_OMT"/>
</dbReference>
<dbReference type="RefSeq" id="WP_106874091.1">
    <property type="nucleotide sequence ID" value="NZ_CP027845.1"/>
</dbReference>